<feature type="region of interest" description="Disordered" evidence="1">
    <location>
        <begin position="61"/>
        <end position="143"/>
    </location>
</feature>
<dbReference type="Proteomes" id="UP001586593">
    <property type="component" value="Unassembled WGS sequence"/>
</dbReference>
<dbReference type="EMBL" id="JAZHXJ010001434">
    <property type="protein sequence ID" value="KAL1844830.1"/>
    <property type="molecule type" value="Genomic_DNA"/>
</dbReference>
<reference evidence="2 3" key="1">
    <citation type="journal article" date="2024" name="Commun. Biol.">
        <title>Comparative genomic analysis of thermophilic fungi reveals convergent evolutionary adaptations and gene losses.</title>
        <authorList>
            <person name="Steindorff A.S."/>
            <person name="Aguilar-Pontes M.V."/>
            <person name="Robinson A.J."/>
            <person name="Andreopoulos B."/>
            <person name="LaButti K."/>
            <person name="Kuo A."/>
            <person name="Mondo S."/>
            <person name="Riley R."/>
            <person name="Otillar R."/>
            <person name="Haridas S."/>
            <person name="Lipzen A."/>
            <person name="Grimwood J."/>
            <person name="Schmutz J."/>
            <person name="Clum A."/>
            <person name="Reid I.D."/>
            <person name="Moisan M.C."/>
            <person name="Butler G."/>
            <person name="Nguyen T.T.M."/>
            <person name="Dewar K."/>
            <person name="Conant G."/>
            <person name="Drula E."/>
            <person name="Henrissat B."/>
            <person name="Hansel C."/>
            <person name="Singer S."/>
            <person name="Hutchinson M.I."/>
            <person name="de Vries R.P."/>
            <person name="Natvig D.O."/>
            <person name="Powell A.J."/>
            <person name="Tsang A."/>
            <person name="Grigoriev I.V."/>
        </authorList>
    </citation>
    <scope>NUCLEOTIDE SEQUENCE [LARGE SCALE GENOMIC DNA]</scope>
    <source>
        <strain evidence="2 3">ATCC 24622</strain>
    </source>
</reference>
<evidence type="ECO:0000313" key="2">
    <source>
        <dbReference type="EMBL" id="KAL1844830.1"/>
    </source>
</evidence>
<protein>
    <submittedName>
        <fullName evidence="2">Uncharacterized protein</fullName>
    </submittedName>
</protein>
<accession>A0ABR3VT40</accession>
<proteinExistence type="predicted"/>
<feature type="compositionally biased region" description="Basic and acidic residues" evidence="1">
    <location>
        <begin position="103"/>
        <end position="114"/>
    </location>
</feature>
<gene>
    <name evidence="2" type="ORF">VTK73DRAFT_1713</name>
</gene>
<name>A0ABR3VT40_9PEZI</name>
<organism evidence="2 3">
    <name type="scientific">Phialemonium thermophilum</name>
    <dbReference type="NCBI Taxonomy" id="223376"/>
    <lineage>
        <taxon>Eukaryota</taxon>
        <taxon>Fungi</taxon>
        <taxon>Dikarya</taxon>
        <taxon>Ascomycota</taxon>
        <taxon>Pezizomycotina</taxon>
        <taxon>Sordariomycetes</taxon>
        <taxon>Sordariomycetidae</taxon>
        <taxon>Cephalothecales</taxon>
        <taxon>Cephalothecaceae</taxon>
        <taxon>Phialemonium</taxon>
    </lineage>
</organism>
<keyword evidence="3" id="KW-1185">Reference proteome</keyword>
<comment type="caution">
    <text evidence="2">The sequence shown here is derived from an EMBL/GenBank/DDBJ whole genome shotgun (WGS) entry which is preliminary data.</text>
</comment>
<evidence type="ECO:0000313" key="3">
    <source>
        <dbReference type="Proteomes" id="UP001586593"/>
    </source>
</evidence>
<evidence type="ECO:0000256" key="1">
    <source>
        <dbReference type="SAM" id="MobiDB-lite"/>
    </source>
</evidence>
<sequence>MTERWRVLSQDVMSTVHDSSYTPLRAINPSLVSLLLPLHHFHHPETREKCTGYDKHALDNCAIRETPIPTNMSERGHQSPPPERSSGRQMKDTPASGQGTDDSSQKDQSNKKALENLSSNPVNPIEAEVDKKFQKTEGGPSSK</sequence>